<evidence type="ECO:0000313" key="3">
    <source>
        <dbReference type="EMBL" id="KAH7548061.1"/>
    </source>
</evidence>
<feature type="repeat" description="PPR" evidence="2">
    <location>
        <begin position="262"/>
        <end position="292"/>
    </location>
</feature>
<feature type="repeat" description="PPR" evidence="2">
    <location>
        <begin position="363"/>
        <end position="393"/>
    </location>
</feature>
<feature type="repeat" description="PPR" evidence="2">
    <location>
        <begin position="701"/>
        <end position="735"/>
    </location>
</feature>
<dbReference type="InterPro" id="IPR046848">
    <property type="entry name" value="E_motif"/>
</dbReference>
<dbReference type="PANTHER" id="PTHR47926:SF347">
    <property type="entry name" value="PENTATRICOPEPTIDE REPEAT-CONTAINING PROTEIN"/>
    <property type="match status" value="1"/>
</dbReference>
<feature type="repeat" description="PPR" evidence="2">
    <location>
        <begin position="666"/>
        <end position="700"/>
    </location>
</feature>
<dbReference type="PROSITE" id="PS51375">
    <property type="entry name" value="PPR"/>
    <property type="match status" value="9"/>
</dbReference>
<dbReference type="Pfam" id="PF20431">
    <property type="entry name" value="E_motif"/>
    <property type="match status" value="1"/>
</dbReference>
<evidence type="ECO:0000256" key="2">
    <source>
        <dbReference type="PROSITE-ProRule" id="PRU00708"/>
    </source>
</evidence>
<feature type="repeat" description="PPR" evidence="2">
    <location>
        <begin position="293"/>
        <end position="327"/>
    </location>
</feature>
<dbReference type="EMBL" id="JAFEMO010000014">
    <property type="protein sequence ID" value="KAH7548061.1"/>
    <property type="molecule type" value="Genomic_DNA"/>
</dbReference>
<dbReference type="InterPro" id="IPR046960">
    <property type="entry name" value="PPR_At4g14850-like_plant"/>
</dbReference>
<dbReference type="InterPro" id="IPR002885">
    <property type="entry name" value="PPR_rpt"/>
</dbReference>
<dbReference type="NCBIfam" id="TIGR00756">
    <property type="entry name" value="PPR"/>
    <property type="match status" value="7"/>
</dbReference>
<organism evidence="3 4">
    <name type="scientific">Xanthoceras sorbifolium</name>
    <dbReference type="NCBI Taxonomy" id="99658"/>
    <lineage>
        <taxon>Eukaryota</taxon>
        <taxon>Viridiplantae</taxon>
        <taxon>Streptophyta</taxon>
        <taxon>Embryophyta</taxon>
        <taxon>Tracheophyta</taxon>
        <taxon>Spermatophyta</taxon>
        <taxon>Magnoliopsida</taxon>
        <taxon>eudicotyledons</taxon>
        <taxon>Gunneridae</taxon>
        <taxon>Pentapetalae</taxon>
        <taxon>rosids</taxon>
        <taxon>malvids</taxon>
        <taxon>Sapindales</taxon>
        <taxon>Sapindaceae</taxon>
        <taxon>Xanthoceroideae</taxon>
        <taxon>Xanthoceras</taxon>
    </lineage>
</organism>
<name>A0ABQ8H436_9ROSI</name>
<dbReference type="Pfam" id="PF01535">
    <property type="entry name" value="PPR"/>
    <property type="match status" value="9"/>
</dbReference>
<dbReference type="SUPFAM" id="SSF48452">
    <property type="entry name" value="TPR-like"/>
    <property type="match status" value="1"/>
</dbReference>
<dbReference type="InterPro" id="IPR011990">
    <property type="entry name" value="TPR-like_helical_dom_sf"/>
</dbReference>
<dbReference type="Pfam" id="PF13041">
    <property type="entry name" value="PPR_2"/>
    <property type="match status" value="3"/>
</dbReference>
<evidence type="ECO:0000256" key="1">
    <source>
        <dbReference type="ARBA" id="ARBA00022737"/>
    </source>
</evidence>
<evidence type="ECO:0008006" key="5">
    <source>
        <dbReference type="Google" id="ProtNLM"/>
    </source>
</evidence>
<dbReference type="PANTHER" id="PTHR47926">
    <property type="entry name" value="PENTATRICOPEPTIDE REPEAT-CONTAINING PROTEIN"/>
    <property type="match status" value="1"/>
</dbReference>
<gene>
    <name evidence="3" type="ORF">JRO89_XS14G0060300</name>
</gene>
<feature type="repeat" description="PPR" evidence="2">
    <location>
        <begin position="93"/>
        <end position="127"/>
    </location>
</feature>
<reference evidence="3 4" key="1">
    <citation type="submission" date="2021-02" db="EMBL/GenBank/DDBJ databases">
        <title>Plant Genome Project.</title>
        <authorList>
            <person name="Zhang R.-G."/>
        </authorList>
    </citation>
    <scope>NUCLEOTIDE SEQUENCE [LARGE SCALE GENOMIC DNA]</scope>
    <source>
        <tissue evidence="3">Leaves</tissue>
    </source>
</reference>
<accession>A0ABQ8H436</accession>
<dbReference type="Gene3D" id="1.25.40.10">
    <property type="entry name" value="Tetratricopeptide repeat domain"/>
    <property type="match status" value="8"/>
</dbReference>
<evidence type="ECO:0000313" key="4">
    <source>
        <dbReference type="Proteomes" id="UP000827721"/>
    </source>
</evidence>
<proteinExistence type="predicted"/>
<protein>
    <recommendedName>
        <fullName evidence="5">Pentatricopeptide repeat-containing protein</fullName>
    </recommendedName>
</protein>
<keyword evidence="1" id="KW-0677">Repeat</keyword>
<keyword evidence="4" id="KW-1185">Reference proteome</keyword>
<dbReference type="Proteomes" id="UP000827721">
    <property type="component" value="Unassembled WGS sequence"/>
</dbReference>
<sequence length="885" mass="99262">MSGKHVLRRNLHAFSTSYNVSDFPFKTRQNYINYTSLLSSCKHFKSLLQLHGHLIVSGFSQESSINAHLLKSYSLFQKCDFARSVFDSTPNPDVVLYNSMIRAYTGTDQHKEALELYYLMIERNLEPDKYTFTFVLKACTGVSDLEEGFLVHKQIIDKGLECDQFIGTGLVDMYGKMGELRLAREVFDKMPKRDVVAWNAIIAGLSQSSHPHEALGCFKSMRFRGVEPDLVSFLNLVPAVSKLADMSCCRCIHSYVIRRGFDEVLSNGLIDMYCKCGDARVARCVFDRMRVKNDVSWGTMMAGYAHNGCFFKVLEFFDQIKNENLKMNKVSAGSALLAAGELGDLEKGKEIQDLVMRQNFDIDVLLATSIMNMYAKCGELEKAKKLFGELPERDLVAWSAIIAAFVQSGYPEEALSLFRDMQKIYLRPNSVTLMSILPACAQLSLLRLGKSVHCYALKANIDSDISIGTALVYMYAKCGFFSGALTIFNRMSCKDVITWNALINGYIQIGYPCDAIEIFHELGLSEISPDPGTMVSFLQACVLLNDLDLGSYIHGQIIKYGFHSDSRVMNALIDMYAKCGNLSSAEILFYSTDFVKDEPNEVTFVSVLPAAAYLAVLTEGMAIHACIIRMGFQSNTLVGNSLIDMYAKCGTLNYAEKYFDEMENKDTVSWNAMLAGYAVHGQGNRATALISLMQKRYFEVDSVSFVNVLSACRHSGLVEEGRKIFDSMRDSHRVIPDLDHYACMVDLLGRAGLLDEALEFIMKMPIEPDAGIWGALLSACREHSNVKLGEVALDHLVNLEPENPTNYVVLTSIYAQSGRWNDADNTKSKMNERGLMKTPGCSWVEVNNQIRAFRVGDENHPQFESMRLLWNVFPEEMEKIGDIPD</sequence>
<feature type="repeat" description="PPR" evidence="2">
    <location>
        <begin position="194"/>
        <end position="228"/>
    </location>
</feature>
<feature type="repeat" description="PPR" evidence="2">
    <location>
        <begin position="394"/>
        <end position="428"/>
    </location>
</feature>
<feature type="repeat" description="PPR" evidence="2">
    <location>
        <begin position="495"/>
        <end position="529"/>
    </location>
</feature>
<comment type="caution">
    <text evidence="3">The sequence shown here is derived from an EMBL/GenBank/DDBJ whole genome shotgun (WGS) entry which is preliminary data.</text>
</comment>